<accession>A0A2Z7D6V0</accession>
<dbReference type="AlphaFoldDB" id="A0A2Z7D6V0"/>
<sequence>MLITTNWFLQALSVIPRGSWGDVARRSYHDPMGKSGICRLIGGRSFPVVDLIEDLPPPTMKSQSPCDSGWSQAPVASKVVSCCLNQLQSLAIFRLLTMAFSYYTNTLHVNFESIVAMDDPGMVYMFQALMASGLEGFLGCPAVIYEAALVEFFENASVRDGVVVSTVHGVTMEISEQLFAETFELPLEGLSDLSDIPKDLVFDTRSIVSLSGEPVSTSGKKKEMKIEFRLLCDILAKTISVKAGSFDALTMEKFLMLTAIICEVKINWNRVLLEYLIYTSCTDPIPQPATARTPRLHQPSAVTHLFYAYVRKATNTEFNVVVLGGDLILYWV</sequence>
<name>A0A2Z7D6V0_9LAMI</name>
<reference evidence="1 2" key="1">
    <citation type="journal article" date="2015" name="Proc. Natl. Acad. Sci. U.S.A.">
        <title>The resurrection genome of Boea hygrometrica: A blueprint for survival of dehydration.</title>
        <authorList>
            <person name="Xiao L."/>
            <person name="Yang G."/>
            <person name="Zhang L."/>
            <person name="Yang X."/>
            <person name="Zhao S."/>
            <person name="Ji Z."/>
            <person name="Zhou Q."/>
            <person name="Hu M."/>
            <person name="Wang Y."/>
            <person name="Chen M."/>
            <person name="Xu Y."/>
            <person name="Jin H."/>
            <person name="Xiao X."/>
            <person name="Hu G."/>
            <person name="Bao F."/>
            <person name="Hu Y."/>
            <person name="Wan P."/>
            <person name="Li L."/>
            <person name="Deng X."/>
            <person name="Kuang T."/>
            <person name="Xiang C."/>
            <person name="Zhu J.K."/>
            <person name="Oliver M.J."/>
            <person name="He Y."/>
        </authorList>
    </citation>
    <scope>NUCLEOTIDE SEQUENCE [LARGE SCALE GENOMIC DNA]</scope>
    <source>
        <strain evidence="2">cv. XS01</strain>
    </source>
</reference>
<dbReference type="EMBL" id="KQ988990">
    <property type="protein sequence ID" value="KZV55233.1"/>
    <property type="molecule type" value="Genomic_DNA"/>
</dbReference>
<evidence type="ECO:0000313" key="2">
    <source>
        <dbReference type="Proteomes" id="UP000250235"/>
    </source>
</evidence>
<evidence type="ECO:0000313" key="1">
    <source>
        <dbReference type="EMBL" id="KZV55233.1"/>
    </source>
</evidence>
<protein>
    <recommendedName>
        <fullName evidence="3">Dystroglycan-like</fullName>
    </recommendedName>
</protein>
<keyword evidence="2" id="KW-1185">Reference proteome</keyword>
<evidence type="ECO:0008006" key="3">
    <source>
        <dbReference type="Google" id="ProtNLM"/>
    </source>
</evidence>
<proteinExistence type="predicted"/>
<organism evidence="1 2">
    <name type="scientific">Dorcoceras hygrometricum</name>
    <dbReference type="NCBI Taxonomy" id="472368"/>
    <lineage>
        <taxon>Eukaryota</taxon>
        <taxon>Viridiplantae</taxon>
        <taxon>Streptophyta</taxon>
        <taxon>Embryophyta</taxon>
        <taxon>Tracheophyta</taxon>
        <taxon>Spermatophyta</taxon>
        <taxon>Magnoliopsida</taxon>
        <taxon>eudicotyledons</taxon>
        <taxon>Gunneridae</taxon>
        <taxon>Pentapetalae</taxon>
        <taxon>asterids</taxon>
        <taxon>lamiids</taxon>
        <taxon>Lamiales</taxon>
        <taxon>Gesneriaceae</taxon>
        <taxon>Didymocarpoideae</taxon>
        <taxon>Trichosporeae</taxon>
        <taxon>Loxocarpinae</taxon>
        <taxon>Dorcoceras</taxon>
    </lineage>
</organism>
<dbReference type="OrthoDB" id="1227218at2759"/>
<dbReference type="Proteomes" id="UP000250235">
    <property type="component" value="Unassembled WGS sequence"/>
</dbReference>
<gene>
    <name evidence="1" type="ORF">F511_26640</name>
</gene>